<reference evidence="2 3" key="1">
    <citation type="submission" date="2020-09" db="EMBL/GenBank/DDBJ databases">
        <title>Biosynthesis of the nuclear factor of activated T cells inhibitor NFAT-133 and its congeners in Streptomyces pactum.</title>
        <authorList>
            <person name="Zhou W."/>
            <person name="Posri P."/>
            <person name="Abugrain M.E."/>
            <person name="Weisberg A.J."/>
            <person name="Chang J.H."/>
            <person name="Mahmud T."/>
        </authorList>
    </citation>
    <scope>NUCLEOTIDE SEQUENCE [LARGE SCALE GENOMIC DNA]</scope>
    <source>
        <strain evidence="2 3">ATCC 27456</strain>
    </source>
</reference>
<feature type="compositionally biased region" description="Low complexity" evidence="1">
    <location>
        <begin position="278"/>
        <end position="293"/>
    </location>
</feature>
<name>A0ABS0NSS2_9ACTN</name>
<evidence type="ECO:0000313" key="3">
    <source>
        <dbReference type="Proteomes" id="UP000807371"/>
    </source>
</evidence>
<gene>
    <name evidence="2" type="ORF">IHE55_26760</name>
</gene>
<dbReference type="Proteomes" id="UP000807371">
    <property type="component" value="Unassembled WGS sequence"/>
</dbReference>
<feature type="compositionally biased region" description="Low complexity" evidence="1">
    <location>
        <begin position="313"/>
        <end position="323"/>
    </location>
</feature>
<protein>
    <submittedName>
        <fullName evidence="2">Uncharacterized protein</fullName>
    </submittedName>
</protein>
<sequence>MLAATPVTVLTGAAAGPLADAAARALRAAGATVSRAGSRDLPAGAVLLRTGAAGRRLAVAAGESRDGGYVTAPGGPAQAGADAAALAARLGAGPPAAPAPATTALLAGAAAQRLLCAAGGLPDPAGEGDDPRLLPGLPAVLVATARPPRADYRSWLGPDRLDADRRARLGPAGGLATALARTAALTDERTGALPAPAPGTLCQLPVPLAACPLPGTTVLAGAPRTDLARLDAFCRACEVRLGPGAVVGASPATPAAARCAGPPPGTPPAAGPVPRCRPPTGTATRRPATGGPRSPYGWVYRPGWRSSGRVRRGCTSPPSTTPRSPRPPPRRRCAGRRPRR</sequence>
<evidence type="ECO:0000256" key="1">
    <source>
        <dbReference type="SAM" id="MobiDB-lite"/>
    </source>
</evidence>
<evidence type="ECO:0000313" key="2">
    <source>
        <dbReference type="EMBL" id="MBH5338191.1"/>
    </source>
</evidence>
<feature type="compositionally biased region" description="Basic residues" evidence="1">
    <location>
        <begin position="328"/>
        <end position="340"/>
    </location>
</feature>
<comment type="caution">
    <text evidence="2">The sequence shown here is derived from an EMBL/GenBank/DDBJ whole genome shotgun (WGS) entry which is preliminary data.</text>
</comment>
<keyword evidence="3" id="KW-1185">Reference proteome</keyword>
<organism evidence="2 3">
    <name type="scientific">Streptomyces pactum</name>
    <dbReference type="NCBI Taxonomy" id="68249"/>
    <lineage>
        <taxon>Bacteria</taxon>
        <taxon>Bacillati</taxon>
        <taxon>Actinomycetota</taxon>
        <taxon>Actinomycetes</taxon>
        <taxon>Kitasatosporales</taxon>
        <taxon>Streptomycetaceae</taxon>
        <taxon>Streptomyces</taxon>
    </lineage>
</organism>
<feature type="compositionally biased region" description="Pro residues" evidence="1">
    <location>
        <begin position="261"/>
        <end position="277"/>
    </location>
</feature>
<dbReference type="EMBL" id="JACYXC010000001">
    <property type="protein sequence ID" value="MBH5338191.1"/>
    <property type="molecule type" value="Genomic_DNA"/>
</dbReference>
<dbReference type="RefSeq" id="WP_197991386.1">
    <property type="nucleotide sequence ID" value="NZ_JACYXC010000001.1"/>
</dbReference>
<proteinExistence type="predicted"/>
<accession>A0ABS0NSS2</accession>
<feature type="region of interest" description="Disordered" evidence="1">
    <location>
        <begin position="253"/>
        <end position="340"/>
    </location>
</feature>